<gene>
    <name evidence="2" type="ORF">H8E19_15315</name>
</gene>
<reference evidence="2 3" key="1">
    <citation type="submission" date="2020-08" db="EMBL/GenBank/DDBJ databases">
        <title>Bridging the membrane lipid divide: bacteria of the FCB group superphylum have the potential to synthesize archaeal ether lipids.</title>
        <authorList>
            <person name="Villanueva L."/>
            <person name="Von Meijenfeldt F.A.B."/>
            <person name="Westbye A.B."/>
            <person name="Yadav S."/>
            <person name="Hopmans E.C."/>
            <person name="Dutilh B.E."/>
            <person name="Sinninghe Damste J.S."/>
        </authorList>
    </citation>
    <scope>NUCLEOTIDE SEQUENCE [LARGE SCALE GENOMIC DNA]</scope>
    <source>
        <strain evidence="2">NIOZ-UU27</strain>
    </source>
</reference>
<dbReference type="Proteomes" id="UP000650524">
    <property type="component" value="Unassembled WGS sequence"/>
</dbReference>
<accession>A0A8J6N2N6</accession>
<dbReference type="PANTHER" id="PTHR40252">
    <property type="entry name" value="BLR0328 PROTEIN"/>
    <property type="match status" value="1"/>
</dbReference>
<feature type="domain" description="FIST C-domain" evidence="1">
    <location>
        <begin position="87"/>
        <end position="231"/>
    </location>
</feature>
<feature type="non-terminal residue" evidence="2">
    <location>
        <position position="1"/>
    </location>
</feature>
<organism evidence="2 3">
    <name type="scientific">Candidatus Desulfacyla euxinica</name>
    <dbReference type="NCBI Taxonomy" id="2841693"/>
    <lineage>
        <taxon>Bacteria</taxon>
        <taxon>Deltaproteobacteria</taxon>
        <taxon>Candidatus Desulfacyla</taxon>
    </lineage>
</organism>
<dbReference type="SMART" id="SM01204">
    <property type="entry name" value="FIST_C"/>
    <property type="match status" value="1"/>
</dbReference>
<name>A0A8J6N2N6_9DELT</name>
<dbReference type="InterPro" id="IPR013702">
    <property type="entry name" value="FIST_domain_N"/>
</dbReference>
<proteinExistence type="predicted"/>
<dbReference type="InterPro" id="IPR019494">
    <property type="entry name" value="FIST_C"/>
</dbReference>
<protein>
    <submittedName>
        <fullName evidence="2">FIST C-terminal domain-containing protein</fullName>
    </submittedName>
</protein>
<evidence type="ECO:0000313" key="3">
    <source>
        <dbReference type="Proteomes" id="UP000650524"/>
    </source>
</evidence>
<dbReference type="Pfam" id="PF08495">
    <property type="entry name" value="FIST"/>
    <property type="match status" value="1"/>
</dbReference>
<evidence type="ECO:0000313" key="2">
    <source>
        <dbReference type="EMBL" id="MBC8178773.1"/>
    </source>
</evidence>
<evidence type="ECO:0000259" key="1">
    <source>
        <dbReference type="SMART" id="SM01204"/>
    </source>
</evidence>
<dbReference type="AlphaFoldDB" id="A0A8J6N2N6"/>
<dbReference type="Pfam" id="PF10442">
    <property type="entry name" value="FIST_C"/>
    <property type="match status" value="1"/>
</dbReference>
<comment type="caution">
    <text evidence="2">The sequence shown here is derived from an EMBL/GenBank/DDBJ whole genome shotgun (WGS) entry which is preliminary data.</text>
</comment>
<dbReference type="EMBL" id="JACNJD010000312">
    <property type="protein sequence ID" value="MBC8178773.1"/>
    <property type="molecule type" value="Genomic_DNA"/>
</dbReference>
<dbReference type="PANTHER" id="PTHR40252:SF2">
    <property type="entry name" value="BLR0328 PROTEIN"/>
    <property type="match status" value="1"/>
</dbReference>
<sequence>AILRGMASVLGEQVPIAGGTAGDAGKFYRTWQFAGDKVLSDAAVAIGFSGDFYLGTGVRSGWSSIGLPKKATRASGNILYELDGQPALKVFERFLGKHAEKLPAVGVEYPLGLVGKWGDAGEDDYHLLRATMTVNRQEGSISFAGEIPEGAMMRLTCGDNTSILEAAGKAARLAMADMGDRTLAMVFVYSCMARKIVLGRRTREEMERIRQVVGNRVPMVGFYSYGEYCRVKCRGPSLLHNETATVSVIGI</sequence>